<organism evidence="2 3">
    <name type="scientific">Helianthus annuus</name>
    <name type="common">Common sunflower</name>
    <dbReference type="NCBI Taxonomy" id="4232"/>
    <lineage>
        <taxon>Eukaryota</taxon>
        <taxon>Viridiplantae</taxon>
        <taxon>Streptophyta</taxon>
        <taxon>Embryophyta</taxon>
        <taxon>Tracheophyta</taxon>
        <taxon>Spermatophyta</taxon>
        <taxon>Magnoliopsida</taxon>
        <taxon>eudicotyledons</taxon>
        <taxon>Gunneridae</taxon>
        <taxon>Pentapetalae</taxon>
        <taxon>asterids</taxon>
        <taxon>campanulids</taxon>
        <taxon>Asterales</taxon>
        <taxon>Asteraceae</taxon>
        <taxon>Asteroideae</taxon>
        <taxon>Heliantheae alliance</taxon>
        <taxon>Heliantheae</taxon>
        <taxon>Helianthus</taxon>
    </lineage>
</organism>
<evidence type="ECO:0000256" key="1">
    <source>
        <dbReference type="SAM" id="MobiDB-lite"/>
    </source>
</evidence>
<name>A0A251UGQ5_HELAN</name>
<sequence>MFPICSVPGVSGSVQQVRFSHEVIRVILVWSTEVKPGQCVGSAAQSNRVRFRVNISQRVQVKRLRSNSVTGQHTRSNRVNSVNNGQTSQRPVNTKDPEC</sequence>
<reference evidence="3" key="1">
    <citation type="journal article" date="2017" name="Nature">
        <title>The sunflower genome provides insights into oil metabolism, flowering and Asterid evolution.</title>
        <authorList>
            <person name="Badouin H."/>
            <person name="Gouzy J."/>
            <person name="Grassa C.J."/>
            <person name="Murat F."/>
            <person name="Staton S.E."/>
            <person name="Cottret L."/>
            <person name="Lelandais-Briere C."/>
            <person name="Owens G.L."/>
            <person name="Carrere S."/>
            <person name="Mayjonade B."/>
            <person name="Legrand L."/>
            <person name="Gill N."/>
            <person name="Kane N.C."/>
            <person name="Bowers J.E."/>
            <person name="Hubner S."/>
            <person name="Bellec A."/>
            <person name="Berard A."/>
            <person name="Berges H."/>
            <person name="Blanchet N."/>
            <person name="Boniface M.C."/>
            <person name="Brunel D."/>
            <person name="Catrice O."/>
            <person name="Chaidir N."/>
            <person name="Claudel C."/>
            <person name="Donnadieu C."/>
            <person name="Faraut T."/>
            <person name="Fievet G."/>
            <person name="Helmstetter N."/>
            <person name="King M."/>
            <person name="Knapp S.J."/>
            <person name="Lai Z."/>
            <person name="Le Paslier M.C."/>
            <person name="Lippi Y."/>
            <person name="Lorenzon L."/>
            <person name="Mandel J.R."/>
            <person name="Marage G."/>
            <person name="Marchand G."/>
            <person name="Marquand E."/>
            <person name="Bret-Mestries E."/>
            <person name="Morien E."/>
            <person name="Nambeesan S."/>
            <person name="Nguyen T."/>
            <person name="Pegot-Espagnet P."/>
            <person name="Pouilly N."/>
            <person name="Raftis F."/>
            <person name="Sallet E."/>
            <person name="Schiex T."/>
            <person name="Thomas J."/>
            <person name="Vandecasteele C."/>
            <person name="Vares D."/>
            <person name="Vear F."/>
            <person name="Vautrin S."/>
            <person name="Crespi M."/>
            <person name="Mangin B."/>
            <person name="Burke J.M."/>
            <person name="Salse J."/>
            <person name="Munos S."/>
            <person name="Vincourt P."/>
            <person name="Rieseberg L.H."/>
            <person name="Langlade N.B."/>
        </authorList>
    </citation>
    <scope>NUCLEOTIDE SEQUENCE [LARGE SCALE GENOMIC DNA]</scope>
    <source>
        <strain evidence="3">cv. SF193</strain>
    </source>
</reference>
<accession>A0A251UGQ5</accession>
<dbReference type="AlphaFoldDB" id="A0A251UGQ5"/>
<feature type="region of interest" description="Disordered" evidence="1">
    <location>
        <begin position="62"/>
        <end position="99"/>
    </location>
</feature>
<feature type="compositionally biased region" description="Polar residues" evidence="1">
    <location>
        <begin position="66"/>
        <end position="92"/>
    </location>
</feature>
<dbReference type="EMBL" id="CM007895">
    <property type="protein sequence ID" value="OTG22223.1"/>
    <property type="molecule type" value="Genomic_DNA"/>
</dbReference>
<protein>
    <submittedName>
        <fullName evidence="2">Uncharacterized protein</fullName>
    </submittedName>
</protein>
<gene>
    <name evidence="2" type="ORF">HannXRQ_Chr06g0169161</name>
</gene>
<dbReference type="Proteomes" id="UP000215914">
    <property type="component" value="Chromosome 6"/>
</dbReference>
<proteinExistence type="predicted"/>
<evidence type="ECO:0000313" key="3">
    <source>
        <dbReference type="Proteomes" id="UP000215914"/>
    </source>
</evidence>
<dbReference type="InParanoid" id="A0A251UGQ5"/>
<evidence type="ECO:0000313" key="2">
    <source>
        <dbReference type="EMBL" id="OTG22223.1"/>
    </source>
</evidence>
<keyword evidence="3" id="KW-1185">Reference proteome</keyword>